<feature type="domain" description="Heterokaryon incompatibility" evidence="2">
    <location>
        <begin position="40"/>
        <end position="196"/>
    </location>
</feature>
<evidence type="ECO:0000259" key="4">
    <source>
        <dbReference type="Pfam" id="PF19327"/>
    </source>
</evidence>
<comment type="caution">
    <text evidence="5">The sequence shown here is derived from an EMBL/GenBank/DDBJ whole genome shotgun (WGS) entry which is preliminary data.</text>
</comment>
<dbReference type="InterPro" id="IPR045759">
    <property type="entry name" value="Ap4A_phos1/2_N"/>
</dbReference>
<dbReference type="Pfam" id="PF19327">
    <property type="entry name" value="Ap4A_phos_N"/>
    <property type="match status" value="1"/>
</dbReference>
<dbReference type="Pfam" id="PF06985">
    <property type="entry name" value="HET"/>
    <property type="match status" value="1"/>
</dbReference>
<reference evidence="5" key="1">
    <citation type="submission" date="2023-04" db="EMBL/GenBank/DDBJ databases">
        <title>Aspergillus oryzae NBRC 4228.</title>
        <authorList>
            <person name="Ichikawa N."/>
            <person name="Sato H."/>
            <person name="Tonouchi N."/>
        </authorList>
    </citation>
    <scope>NUCLEOTIDE SEQUENCE</scope>
    <source>
        <strain evidence="5">NBRC 4228</strain>
    </source>
</reference>
<evidence type="ECO:0000313" key="6">
    <source>
        <dbReference type="Proteomes" id="UP001165205"/>
    </source>
</evidence>
<gene>
    <name evidence="5" type="ORF">Aory04_001118600</name>
</gene>
<evidence type="ECO:0000313" key="5">
    <source>
        <dbReference type="EMBL" id="GMG36082.1"/>
    </source>
</evidence>
<dbReference type="GO" id="GO:0003877">
    <property type="term" value="F:ATP:ADP adenylyltransferase activity"/>
    <property type="evidence" value="ECO:0007669"/>
    <property type="project" value="InterPro"/>
</dbReference>
<accession>A0AAN5C245</accession>
<dbReference type="AlphaFoldDB" id="A0AAN5C245"/>
<sequence>MPCDADNDKPALLPTRVIDVGNSMTPPHLHVTGDGETGKWVALSYCGGADSSITLNSSSFENLRSGQPLSDFPLTLRDAVLVTRALGVRYLWIDCLCIFQDDTNDMAAEASRRSRVYSNAVVTIAATTAETVNDGFLDKREPHFNCSFPWRRHDHPDSVKNDCRTYPVFFRGDRSPLNKERPRDSPWATRGWTLQEELLSKRILYYTKQEMIWQCHAGTATEPAEEPEPYSTPFSRLKKLSASSGYPEKSTKSAAATYKLWYELLEEYVRRHLTSENDRLPAIGAIAESIQTQLNEQYCAGLWRGDLLFGLLWSLHCSSGGSGPPGRVIRRALLRLFDFQPKHPTLPAREIPAGVSKNRGPSWSWVGADTFVGLTWPQQIDTFDYLAKVVHVEVRGKIQDDFGRVEGAALTLDAPYRHLHLRLGTYLKSPWSPISLVQRALTRLSPLARTRKLAQIALTRPDYLASTTTSGSVIVPSSSTEFTLIQLAKTSVGTRPVLYLLLLQPQARDKANKGGQQHYRRVGLLRLMPSQYDDDDYIGETMTDLLEGDAYREVTKKKWPVGTFFQFILTSALTKKPTLTTAQPQPETNTTQEPEKREGSDISTTGFEIATTDTHILIANKFSFARPHLMLLTLDGHRRQYEPLDEADLNGAWRILNASETGYVAFYNCGQDGGCSRLHKHLQVMPLPANSFAAFLDSPDGSESETEVPFQWFYRRLQGKLNPATLLGVYSDLLEQATKVGGGRGEHAASAPSGAVCPHNMILTKRWMVVMPRRRGAVNKEAGVNSLGMLGVIAVATMEEVDNWVRLGLTESLAELGVPKEK</sequence>
<feature type="compositionally biased region" description="Polar residues" evidence="1">
    <location>
        <begin position="578"/>
        <end position="592"/>
    </location>
</feature>
<dbReference type="Proteomes" id="UP001165205">
    <property type="component" value="Unassembled WGS sequence"/>
</dbReference>
<dbReference type="Gene3D" id="3.30.428.70">
    <property type="match status" value="1"/>
</dbReference>
<protein>
    <submittedName>
        <fullName evidence="5">Unnamed protein product</fullName>
    </submittedName>
</protein>
<dbReference type="PANTHER" id="PTHR33112">
    <property type="entry name" value="DOMAIN PROTEIN, PUTATIVE-RELATED"/>
    <property type="match status" value="1"/>
</dbReference>
<dbReference type="PANTHER" id="PTHR33112:SF16">
    <property type="entry name" value="HETEROKARYON INCOMPATIBILITY DOMAIN-CONTAINING PROTEIN"/>
    <property type="match status" value="1"/>
</dbReference>
<dbReference type="EMBL" id="BSYA01000189">
    <property type="protein sequence ID" value="GMG36082.1"/>
    <property type="molecule type" value="Genomic_DNA"/>
</dbReference>
<organism evidence="5 6">
    <name type="scientific">Aspergillus oryzae</name>
    <name type="common">Yellow koji mold</name>
    <dbReference type="NCBI Taxonomy" id="5062"/>
    <lineage>
        <taxon>Eukaryota</taxon>
        <taxon>Fungi</taxon>
        <taxon>Dikarya</taxon>
        <taxon>Ascomycota</taxon>
        <taxon>Pezizomycotina</taxon>
        <taxon>Eurotiomycetes</taxon>
        <taxon>Eurotiomycetidae</taxon>
        <taxon>Eurotiales</taxon>
        <taxon>Aspergillaceae</taxon>
        <taxon>Aspergillus</taxon>
        <taxon>Aspergillus subgen. Circumdati</taxon>
    </lineage>
</organism>
<dbReference type="SUPFAM" id="SSF54197">
    <property type="entry name" value="HIT-like"/>
    <property type="match status" value="1"/>
</dbReference>
<dbReference type="InterPro" id="IPR036265">
    <property type="entry name" value="HIT-like_sf"/>
</dbReference>
<evidence type="ECO:0000259" key="3">
    <source>
        <dbReference type="Pfam" id="PF09830"/>
    </source>
</evidence>
<feature type="region of interest" description="Disordered" evidence="1">
    <location>
        <begin position="578"/>
        <end position="603"/>
    </location>
</feature>
<evidence type="ECO:0000259" key="2">
    <source>
        <dbReference type="Pfam" id="PF06985"/>
    </source>
</evidence>
<dbReference type="InterPro" id="IPR019200">
    <property type="entry name" value="ATP_adenylylTrfase_C"/>
</dbReference>
<dbReference type="InterPro" id="IPR010730">
    <property type="entry name" value="HET"/>
</dbReference>
<dbReference type="InterPro" id="IPR043171">
    <property type="entry name" value="Ap4A_phos1/2-like"/>
</dbReference>
<feature type="domain" description="ATP adenylyltransferase C-terminal" evidence="3">
    <location>
        <begin position="707"/>
        <end position="819"/>
    </location>
</feature>
<name>A0AAN5C245_ASPOZ</name>
<evidence type="ECO:0000256" key="1">
    <source>
        <dbReference type="SAM" id="MobiDB-lite"/>
    </source>
</evidence>
<proteinExistence type="predicted"/>
<feature type="domain" description="Ap4A phosphorylase 1/2 N-terminal" evidence="4">
    <location>
        <begin position="611"/>
        <end position="690"/>
    </location>
</feature>
<dbReference type="Pfam" id="PF09830">
    <property type="entry name" value="ATP_transf"/>
    <property type="match status" value="1"/>
</dbReference>